<feature type="domain" description="Peptidase C1A papain C-terminal" evidence="2">
    <location>
        <begin position="59"/>
        <end position="288"/>
    </location>
</feature>
<gene>
    <name evidence="3" type="ORF">ENN51_09120</name>
</gene>
<dbReference type="InterPro" id="IPR000668">
    <property type="entry name" value="Peptidase_C1A_C"/>
</dbReference>
<dbReference type="SMART" id="SM00645">
    <property type="entry name" value="Pept_C1"/>
    <property type="match status" value="1"/>
</dbReference>
<dbReference type="SUPFAM" id="SSF54001">
    <property type="entry name" value="Cysteine proteinases"/>
    <property type="match status" value="1"/>
</dbReference>
<evidence type="ECO:0000313" key="3">
    <source>
        <dbReference type="EMBL" id="HDR00427.1"/>
    </source>
</evidence>
<dbReference type="InterPro" id="IPR038765">
    <property type="entry name" value="Papain-like_cys_pep_sf"/>
</dbReference>
<protein>
    <recommendedName>
        <fullName evidence="2">Peptidase C1A papain C-terminal domain-containing protein</fullName>
    </recommendedName>
</protein>
<feature type="signal peptide" evidence="1">
    <location>
        <begin position="1"/>
        <end position="22"/>
    </location>
</feature>
<dbReference type="CDD" id="cd02619">
    <property type="entry name" value="Peptidase_C1"/>
    <property type="match status" value="1"/>
</dbReference>
<dbReference type="Pfam" id="PF00112">
    <property type="entry name" value="Peptidase_C1"/>
    <property type="match status" value="1"/>
</dbReference>
<comment type="caution">
    <text evidence="3">The sequence shown here is derived from an EMBL/GenBank/DDBJ whole genome shotgun (WGS) entry which is preliminary data.</text>
</comment>
<evidence type="ECO:0000259" key="2">
    <source>
        <dbReference type="SMART" id="SM00645"/>
    </source>
</evidence>
<feature type="chain" id="PRO_5031058443" description="Peptidase C1A papain C-terminal domain-containing protein" evidence="1">
    <location>
        <begin position="23"/>
        <end position="500"/>
    </location>
</feature>
<dbReference type="EMBL" id="DSBX01000350">
    <property type="protein sequence ID" value="HDR00427.1"/>
    <property type="molecule type" value="Genomic_DNA"/>
</dbReference>
<sequence length="500" mass="54995">MNCRPYRYAVLSLLLIALPTPAEDYSQYGLGWIPEDFAAPGWVQVQQVDVLPGRASVDTVVHVDLSPEMPPVGNQGRQGSCTAWAVGYYHKTHTEWLEHGWDVNERENQFSPAFIYNQINGGVDRGSSFSDAMDLLIGQGCANLVDMPYRDWNHTAWPTDTAMARALPFRAESRHTISLTDTIGVNLLRQRLANGETATLGIAVYSNFDNIRNFDNIYTVADRYGTNRGGHAVTFVGYCDTLTTNDGPGAFRIANSWGTGWGDAGYFWMSYVAVMDTGLSARAAAYATDRIGYEPTLLGRLRVAHGSREKVGMRFVVGPRAMPLYRRDLRPWRWAGADVPFPDHDLVFDLTDAESLLVETGADSLFLNCFDGVRDGIEGTIERFSIEDGEGNYISRCWDVPIEIPEGSWVGAYALIPLPLGTRETPGAEPLTPACGPTVMRGMLNLGPDQAPAFLLDAAGRRVARLAPGLNDLAHLGPGVYFCRVTEAGREASYRLILAR</sequence>
<organism evidence="3">
    <name type="scientific">candidate division WOR-3 bacterium</name>
    <dbReference type="NCBI Taxonomy" id="2052148"/>
    <lineage>
        <taxon>Bacteria</taxon>
        <taxon>Bacteria division WOR-3</taxon>
    </lineage>
</organism>
<dbReference type="Proteomes" id="UP000885672">
    <property type="component" value="Unassembled WGS sequence"/>
</dbReference>
<proteinExistence type="predicted"/>
<dbReference type="GO" id="GO:0008234">
    <property type="term" value="F:cysteine-type peptidase activity"/>
    <property type="evidence" value="ECO:0007669"/>
    <property type="project" value="InterPro"/>
</dbReference>
<keyword evidence="1" id="KW-0732">Signal</keyword>
<dbReference type="Gene3D" id="3.90.70.10">
    <property type="entry name" value="Cysteine proteinases"/>
    <property type="match status" value="1"/>
</dbReference>
<evidence type="ECO:0000256" key="1">
    <source>
        <dbReference type="SAM" id="SignalP"/>
    </source>
</evidence>
<dbReference type="GO" id="GO:0006508">
    <property type="term" value="P:proteolysis"/>
    <property type="evidence" value="ECO:0007669"/>
    <property type="project" value="InterPro"/>
</dbReference>
<accession>A0A7V0T7T4</accession>
<dbReference type="AlphaFoldDB" id="A0A7V0T7T4"/>
<name>A0A7V0T7T4_UNCW3</name>
<reference evidence="3" key="1">
    <citation type="journal article" date="2020" name="mSystems">
        <title>Genome- and Community-Level Interaction Insights into Carbon Utilization and Element Cycling Functions of Hydrothermarchaeota in Hydrothermal Sediment.</title>
        <authorList>
            <person name="Zhou Z."/>
            <person name="Liu Y."/>
            <person name="Xu W."/>
            <person name="Pan J."/>
            <person name="Luo Z.H."/>
            <person name="Li M."/>
        </authorList>
    </citation>
    <scope>NUCLEOTIDE SEQUENCE [LARGE SCALE GENOMIC DNA]</scope>
    <source>
        <strain evidence="3">SpSt-1182</strain>
    </source>
</reference>